<dbReference type="InterPro" id="IPR051330">
    <property type="entry name" value="Phosphatase_reg/MetRdx"/>
</dbReference>
<protein>
    <submittedName>
        <fullName evidence="4">Uncharacterized protein TCIL3000_5_1230</fullName>
    </submittedName>
</protein>
<dbReference type="InterPro" id="IPR007303">
    <property type="entry name" value="TIP41-like"/>
</dbReference>
<gene>
    <name evidence="4" type="ORF">TCIL3000_5_1230</name>
</gene>
<dbReference type="InterPro" id="IPR003018">
    <property type="entry name" value="GAF"/>
</dbReference>
<dbReference type="Pfam" id="PF13185">
    <property type="entry name" value="GAF_2"/>
    <property type="match status" value="1"/>
</dbReference>
<proteinExistence type="inferred from homology"/>
<evidence type="ECO:0000256" key="2">
    <source>
        <dbReference type="SAM" id="MobiDB-lite"/>
    </source>
</evidence>
<evidence type="ECO:0000313" key="4">
    <source>
        <dbReference type="EMBL" id="CCC90423.1"/>
    </source>
</evidence>
<feature type="region of interest" description="Disordered" evidence="2">
    <location>
        <begin position="218"/>
        <end position="243"/>
    </location>
</feature>
<reference evidence="4" key="1">
    <citation type="journal article" date="2012" name="Proc. Natl. Acad. Sci. U.S.A.">
        <title>Antigenic diversity is generated by distinct evolutionary mechanisms in African trypanosome species.</title>
        <authorList>
            <person name="Jackson A.P."/>
            <person name="Berry A."/>
            <person name="Aslett M."/>
            <person name="Allison H.C."/>
            <person name="Burton P."/>
            <person name="Vavrova-Anderson J."/>
            <person name="Brown R."/>
            <person name="Browne H."/>
            <person name="Corton N."/>
            <person name="Hauser H."/>
            <person name="Gamble J."/>
            <person name="Gilderthorp R."/>
            <person name="Marcello L."/>
            <person name="McQuillan J."/>
            <person name="Otto T.D."/>
            <person name="Quail M.A."/>
            <person name="Sanders M.J."/>
            <person name="van Tonder A."/>
            <person name="Ginger M.L."/>
            <person name="Field M.C."/>
            <person name="Barry J.D."/>
            <person name="Hertz-Fowler C."/>
            <person name="Berriman M."/>
        </authorList>
    </citation>
    <scope>NUCLEOTIDE SEQUENCE</scope>
    <source>
        <strain evidence="4">IL3000</strain>
    </source>
</reference>
<organism evidence="4">
    <name type="scientific">Trypanosoma congolense (strain IL3000)</name>
    <dbReference type="NCBI Taxonomy" id="1068625"/>
    <lineage>
        <taxon>Eukaryota</taxon>
        <taxon>Discoba</taxon>
        <taxon>Euglenozoa</taxon>
        <taxon>Kinetoplastea</taxon>
        <taxon>Metakinetoplastina</taxon>
        <taxon>Trypanosomatida</taxon>
        <taxon>Trypanosomatidae</taxon>
        <taxon>Trypanosoma</taxon>
        <taxon>Nannomonas</taxon>
    </lineage>
</organism>
<dbReference type="PROSITE" id="PS01320">
    <property type="entry name" value="UPF0067"/>
    <property type="match status" value="1"/>
</dbReference>
<evidence type="ECO:0000256" key="1">
    <source>
        <dbReference type="ARBA" id="ARBA00038454"/>
    </source>
</evidence>
<dbReference type="Pfam" id="PF04176">
    <property type="entry name" value="TIP41"/>
    <property type="match status" value="1"/>
</dbReference>
<dbReference type="AlphaFoldDB" id="G0UML5"/>
<dbReference type="InterPro" id="IPR029016">
    <property type="entry name" value="GAF-like_dom_sf"/>
</dbReference>
<dbReference type="VEuPathDB" id="TriTrypDB:TcIL3000_5_1230"/>
<feature type="domain" description="GAF" evidence="3">
    <location>
        <begin position="31"/>
        <end position="196"/>
    </location>
</feature>
<comment type="similarity">
    <text evidence="1">Belongs to the free Met sulfoxide reductase family.</text>
</comment>
<sequence>MTTNNSCEITPCVLRSKTVFYSRLLKQLEGLVSTPCKHVAGAAAAMINLSNAAAFLFYELNEFADPQATLQSAPINWFGFYLVHSSQMMALGPFQGRPACTEIKLGSGVCGTSALEGKTHIVADVHKFSGHIACDSASNSEIVVPIKDAAGRVVAVIDVDSTQLSFFDDDDAQGLQGVADILMKHVDFSALHGSYSPATSAAGDGLKSAVGHAEAIKPATTPSASLPSSTSPAPTDGNTSATANSKTAYSAAAALSVAGLTTQLTQLSVGPKLSAFTITPAAPVSAPPTQVHPPLPTEPRSWSMEICGWKFSATEFTRILTQEELKQYENELGTSSIPEIQFAFNTLQVTPVARHSDTPLMSFSLKELLRSAVAFYKTDSYRLKTAAELVIPVSESWKETPYAVFDARVDWAWRNNFFGLNEAACALRPLEPTMPGFNWDLLRDQTLPILFFHNFDMLEDDLHDHGVVRSSVRIRAMPTAFFILLRHFIRVDHYRIWIRDVRIFHQYDVRRESGEPHVVVREEVRLLDIEGSEEWYDKGADEYAQLAKIESEQEYFVSFSADPAGNEWWSTVNVK</sequence>
<evidence type="ECO:0000259" key="3">
    <source>
        <dbReference type="SMART" id="SM00065"/>
    </source>
</evidence>
<dbReference type="GO" id="GO:0033745">
    <property type="term" value="F:L-methionine-(R)-S-oxide reductase activity"/>
    <property type="evidence" value="ECO:0007669"/>
    <property type="project" value="TreeGrafter"/>
</dbReference>
<dbReference type="SUPFAM" id="SSF55781">
    <property type="entry name" value="GAF domain-like"/>
    <property type="match status" value="1"/>
</dbReference>
<dbReference type="GO" id="GO:0005829">
    <property type="term" value="C:cytosol"/>
    <property type="evidence" value="ECO:0007669"/>
    <property type="project" value="TreeGrafter"/>
</dbReference>
<dbReference type="InterPro" id="IPR000614">
    <property type="entry name" value="FRMsr_CS"/>
</dbReference>
<accession>G0UML5</accession>
<dbReference type="EMBL" id="HE575318">
    <property type="protein sequence ID" value="CCC90423.1"/>
    <property type="molecule type" value="Genomic_DNA"/>
</dbReference>
<dbReference type="Gene3D" id="3.30.450.40">
    <property type="match status" value="1"/>
</dbReference>
<dbReference type="PANTHER" id="PTHR21021:SF15">
    <property type="entry name" value="FREE METHIONINE-R-SULFOXIDE REDUCTASE"/>
    <property type="match status" value="1"/>
</dbReference>
<dbReference type="SMART" id="SM00065">
    <property type="entry name" value="GAF"/>
    <property type="match status" value="1"/>
</dbReference>
<name>G0UML5_TRYCI</name>
<dbReference type="PANTHER" id="PTHR21021">
    <property type="entry name" value="GAF/PUTATIVE CYTOSKELETAL PROTEIN"/>
    <property type="match status" value="1"/>
</dbReference>